<dbReference type="EMBL" id="ADFQ01000019">
    <property type="protein sequence ID" value="EFN91735.1"/>
    <property type="molecule type" value="Genomic_DNA"/>
</dbReference>
<dbReference type="AlphaFoldDB" id="E1GUC1"/>
<dbReference type="eggNOG" id="COG3723">
    <property type="taxonomic scope" value="Bacteria"/>
</dbReference>
<dbReference type="GO" id="GO:0003677">
    <property type="term" value="F:DNA binding"/>
    <property type="evidence" value="ECO:0007669"/>
    <property type="project" value="InterPro"/>
</dbReference>
<evidence type="ECO:0008006" key="4">
    <source>
        <dbReference type="Google" id="ProtNLM"/>
    </source>
</evidence>
<dbReference type="Pfam" id="PF03837">
    <property type="entry name" value="RecT"/>
    <property type="match status" value="1"/>
</dbReference>
<proteinExistence type="predicted"/>
<protein>
    <recommendedName>
        <fullName evidence="4">Recombinase RecT</fullName>
    </recommendedName>
</protein>
<comment type="caution">
    <text evidence="2">The sequence shown here is derived from an EMBL/GenBank/DDBJ whole genome shotgun (WGS) entry which is preliminary data.</text>
</comment>
<feature type="region of interest" description="Disordered" evidence="1">
    <location>
        <begin position="265"/>
        <end position="325"/>
    </location>
</feature>
<dbReference type="GO" id="GO:0006259">
    <property type="term" value="P:DNA metabolic process"/>
    <property type="evidence" value="ECO:0007669"/>
    <property type="project" value="InterPro"/>
</dbReference>
<evidence type="ECO:0000313" key="2">
    <source>
        <dbReference type="EMBL" id="EFN91735.1"/>
    </source>
</evidence>
<accession>E1GUC1</accession>
<sequence length="325" mass="36656">MSETINQAKHLQTLSATEVVRDEYVRSQFINVYDMIWKQGGEAAYEREAINFNKQLRDNEKLRKCTGISVFFAFIDLAVRGLSLEQGAQALCYLLPRNHKAGVNPQNGKDMWESRCNLTISGYGELVLRARAGQIRHADNPVIVYEGDEFSYGETDGHKYVNYRCNLPRTSENIIACFMKITRIDGSVDYSVMLKGDWQRLANYSAKNNAYYDQNSHQRVEKANELYFSVNGQIDTGFLMAKCIKHAFKSYPKIAIGKGTQFESDVIDDPTKDFDPYGGVTETEAEPESQPHTVQAEEESFAAPQDMSAGVTIDPAKQGDNDDTF</sequence>
<dbReference type="InterPro" id="IPR018330">
    <property type="entry name" value="RecT_fam"/>
</dbReference>
<name>E1GUC1_9BACT</name>
<reference evidence="2 3" key="1">
    <citation type="submission" date="2010-09" db="EMBL/GenBank/DDBJ databases">
        <authorList>
            <person name="Harkins D.M."/>
            <person name="Madupu R."/>
            <person name="Durkin A.S."/>
            <person name="Torralba M."/>
            <person name="Methe B."/>
            <person name="Sutton G.G."/>
            <person name="Nelson K.E."/>
        </authorList>
    </citation>
    <scope>NUCLEOTIDE SEQUENCE [LARGE SCALE GENOMIC DNA]</scope>
    <source>
        <strain evidence="2 3">CRIS 21A-A</strain>
    </source>
</reference>
<organism evidence="2 3">
    <name type="scientific">Prevotella amnii CRIS 21A-A</name>
    <dbReference type="NCBI Taxonomy" id="679191"/>
    <lineage>
        <taxon>Bacteria</taxon>
        <taxon>Pseudomonadati</taxon>
        <taxon>Bacteroidota</taxon>
        <taxon>Bacteroidia</taxon>
        <taxon>Bacteroidales</taxon>
        <taxon>Prevotellaceae</taxon>
        <taxon>Prevotella</taxon>
    </lineage>
</organism>
<dbReference type="Proteomes" id="UP000016016">
    <property type="component" value="Unassembled WGS sequence"/>
</dbReference>
<dbReference type="RefSeq" id="WP_008447497.1">
    <property type="nucleotide sequence ID" value="NZ_ADFQ01000019.1"/>
</dbReference>
<gene>
    <name evidence="2" type="ORF">HMPREF9018_0422</name>
</gene>
<evidence type="ECO:0000256" key="1">
    <source>
        <dbReference type="SAM" id="MobiDB-lite"/>
    </source>
</evidence>
<evidence type="ECO:0000313" key="3">
    <source>
        <dbReference type="Proteomes" id="UP000016016"/>
    </source>
</evidence>